<dbReference type="AlphaFoldDB" id="A0AAW2MFW2"/>
<dbReference type="Pfam" id="PF13456">
    <property type="entry name" value="RVT_3"/>
    <property type="match status" value="1"/>
</dbReference>
<dbReference type="PANTHER" id="PTHR47723">
    <property type="entry name" value="OS05G0353850 PROTEIN"/>
    <property type="match status" value="1"/>
</dbReference>
<feature type="domain" description="RNase H type-1" evidence="1">
    <location>
        <begin position="22"/>
        <end position="121"/>
    </location>
</feature>
<comment type="caution">
    <text evidence="2">The sequence shown here is derived from an EMBL/GenBank/DDBJ whole genome shotgun (WGS) entry which is preliminary data.</text>
</comment>
<reference evidence="2" key="2">
    <citation type="journal article" date="2024" name="Plant">
        <title>Genomic evolution and insights into agronomic trait innovations of Sesamum species.</title>
        <authorList>
            <person name="Miao H."/>
            <person name="Wang L."/>
            <person name="Qu L."/>
            <person name="Liu H."/>
            <person name="Sun Y."/>
            <person name="Le M."/>
            <person name="Wang Q."/>
            <person name="Wei S."/>
            <person name="Zheng Y."/>
            <person name="Lin W."/>
            <person name="Duan Y."/>
            <person name="Cao H."/>
            <person name="Xiong S."/>
            <person name="Wang X."/>
            <person name="Wei L."/>
            <person name="Li C."/>
            <person name="Ma Q."/>
            <person name="Ju M."/>
            <person name="Zhao R."/>
            <person name="Li G."/>
            <person name="Mu C."/>
            <person name="Tian Q."/>
            <person name="Mei H."/>
            <person name="Zhang T."/>
            <person name="Gao T."/>
            <person name="Zhang H."/>
        </authorList>
    </citation>
    <scope>NUCLEOTIDE SEQUENCE</scope>
    <source>
        <strain evidence="2">G02</strain>
    </source>
</reference>
<dbReference type="InterPro" id="IPR002156">
    <property type="entry name" value="RNaseH_domain"/>
</dbReference>
<organism evidence="2">
    <name type="scientific">Sesamum radiatum</name>
    <name type="common">Black benniseed</name>
    <dbReference type="NCBI Taxonomy" id="300843"/>
    <lineage>
        <taxon>Eukaryota</taxon>
        <taxon>Viridiplantae</taxon>
        <taxon>Streptophyta</taxon>
        <taxon>Embryophyta</taxon>
        <taxon>Tracheophyta</taxon>
        <taxon>Spermatophyta</taxon>
        <taxon>Magnoliopsida</taxon>
        <taxon>eudicotyledons</taxon>
        <taxon>Gunneridae</taxon>
        <taxon>Pentapetalae</taxon>
        <taxon>asterids</taxon>
        <taxon>lamiids</taxon>
        <taxon>Lamiales</taxon>
        <taxon>Pedaliaceae</taxon>
        <taxon>Sesamum</taxon>
    </lineage>
</organism>
<proteinExistence type="predicted"/>
<sequence length="157" mass="17178">MIRFCQTCLGGHGHHYSSSIVNPSLAGAAGIIRDSTGHVHLAYQFALGTGTSVVAELTTVSWGLELALAHGLTPLVVEVDATAWEVKHLIMRIVHIQQLLVADVQHVFRKANGTADHLAEETASLQLTRVLRHNDITYVLRDIFCLDRWGAPHLCRG</sequence>
<dbReference type="EMBL" id="JACGWJ010000022">
    <property type="protein sequence ID" value="KAL0329337.1"/>
    <property type="molecule type" value="Genomic_DNA"/>
</dbReference>
<name>A0AAW2MFW2_SESRA</name>
<dbReference type="GO" id="GO:0003676">
    <property type="term" value="F:nucleic acid binding"/>
    <property type="evidence" value="ECO:0007669"/>
    <property type="project" value="InterPro"/>
</dbReference>
<dbReference type="SUPFAM" id="SSF53098">
    <property type="entry name" value="Ribonuclease H-like"/>
    <property type="match status" value="1"/>
</dbReference>
<dbReference type="PANTHER" id="PTHR47723:SF19">
    <property type="entry name" value="POLYNUCLEOTIDYL TRANSFERASE, RIBONUCLEASE H-LIKE SUPERFAMILY PROTEIN"/>
    <property type="match status" value="1"/>
</dbReference>
<dbReference type="InterPro" id="IPR044730">
    <property type="entry name" value="RNase_H-like_dom_plant"/>
</dbReference>
<dbReference type="InterPro" id="IPR012337">
    <property type="entry name" value="RNaseH-like_sf"/>
</dbReference>
<accession>A0AAW2MFW2</accession>
<protein>
    <recommendedName>
        <fullName evidence="1">RNase H type-1 domain-containing protein</fullName>
    </recommendedName>
</protein>
<evidence type="ECO:0000259" key="1">
    <source>
        <dbReference type="Pfam" id="PF13456"/>
    </source>
</evidence>
<reference evidence="2" key="1">
    <citation type="submission" date="2020-06" db="EMBL/GenBank/DDBJ databases">
        <authorList>
            <person name="Li T."/>
            <person name="Hu X."/>
            <person name="Zhang T."/>
            <person name="Song X."/>
            <person name="Zhang H."/>
            <person name="Dai N."/>
            <person name="Sheng W."/>
            <person name="Hou X."/>
            <person name="Wei L."/>
        </authorList>
    </citation>
    <scope>NUCLEOTIDE SEQUENCE</scope>
    <source>
        <strain evidence="2">G02</strain>
        <tissue evidence="2">Leaf</tissue>
    </source>
</reference>
<dbReference type="InterPro" id="IPR036397">
    <property type="entry name" value="RNaseH_sf"/>
</dbReference>
<dbReference type="CDD" id="cd06222">
    <property type="entry name" value="RNase_H_like"/>
    <property type="match status" value="1"/>
</dbReference>
<evidence type="ECO:0000313" key="2">
    <source>
        <dbReference type="EMBL" id="KAL0329337.1"/>
    </source>
</evidence>
<gene>
    <name evidence="2" type="ORF">Sradi_4920400</name>
</gene>
<dbReference type="GO" id="GO:0004523">
    <property type="term" value="F:RNA-DNA hybrid ribonuclease activity"/>
    <property type="evidence" value="ECO:0007669"/>
    <property type="project" value="InterPro"/>
</dbReference>
<dbReference type="InterPro" id="IPR053151">
    <property type="entry name" value="RNase_H-like"/>
</dbReference>
<dbReference type="Gene3D" id="3.30.420.10">
    <property type="entry name" value="Ribonuclease H-like superfamily/Ribonuclease H"/>
    <property type="match status" value="1"/>
</dbReference>